<protein>
    <submittedName>
        <fullName evidence="1">Inosine triphosphate pyrophosphatase</fullName>
    </submittedName>
</protein>
<dbReference type="Proteomes" id="UP000829398">
    <property type="component" value="Chromosome 9"/>
</dbReference>
<dbReference type="EMBL" id="CM039178">
    <property type="protein sequence ID" value="KAH9681136.1"/>
    <property type="molecule type" value="Genomic_DNA"/>
</dbReference>
<sequence length="296" mass="32869">MAAAARGQGFVLSRPVTFVTGNAKKLEEVKAILGQSIPFQSLKLDLPELQGEPEDISKEKARLAAIQVNGPVLVEDTCLCFNALKGLPGPYMKVQRLFFLATLKTDREERFYGSVGFSIVIPKSVVVRFRSNATEDRAGWSPMPSVTLAPHQKKKNICSLVKAVKDMAPSKWFLQKIGHEGCDLHFYFFHFCLCLNNLLMAYEDKSAYALCGFAFALGPNIEPITFLGKTPGKIVPARGPNDFGWDPIFQPNGYDQTYAEMAKEEKNKISHRSKALAMVKSHFAEAGYTFQMDTST</sequence>
<reference evidence="2" key="1">
    <citation type="journal article" date="2023" name="Hortic. Res.">
        <title>A chromosome-level phased genome enabling allele-level studies in sweet orange: a case study on citrus Huanglongbing tolerance.</title>
        <authorList>
            <person name="Wu B."/>
            <person name="Yu Q."/>
            <person name="Deng Z."/>
            <person name="Duan Y."/>
            <person name="Luo F."/>
            <person name="Gmitter F. Jr."/>
        </authorList>
    </citation>
    <scope>NUCLEOTIDE SEQUENCE [LARGE SCALE GENOMIC DNA]</scope>
    <source>
        <strain evidence="2">cv. Valencia</strain>
    </source>
</reference>
<evidence type="ECO:0000313" key="1">
    <source>
        <dbReference type="EMBL" id="KAH9681136.1"/>
    </source>
</evidence>
<accession>A0ACB8I273</accession>
<comment type="caution">
    <text evidence="1">The sequence shown here is derived from an EMBL/GenBank/DDBJ whole genome shotgun (WGS) entry which is preliminary data.</text>
</comment>
<name>A0ACB8I273_CITSI</name>
<evidence type="ECO:0000313" key="2">
    <source>
        <dbReference type="Proteomes" id="UP000829398"/>
    </source>
</evidence>
<organism evidence="1 2">
    <name type="scientific">Citrus sinensis</name>
    <name type="common">Sweet orange</name>
    <name type="synonym">Citrus aurantium var. sinensis</name>
    <dbReference type="NCBI Taxonomy" id="2711"/>
    <lineage>
        <taxon>Eukaryota</taxon>
        <taxon>Viridiplantae</taxon>
        <taxon>Streptophyta</taxon>
        <taxon>Embryophyta</taxon>
        <taxon>Tracheophyta</taxon>
        <taxon>Spermatophyta</taxon>
        <taxon>Magnoliopsida</taxon>
        <taxon>eudicotyledons</taxon>
        <taxon>Gunneridae</taxon>
        <taxon>Pentapetalae</taxon>
        <taxon>rosids</taxon>
        <taxon>malvids</taxon>
        <taxon>Sapindales</taxon>
        <taxon>Rutaceae</taxon>
        <taxon>Aurantioideae</taxon>
        <taxon>Citrus</taxon>
    </lineage>
</organism>
<gene>
    <name evidence="1" type="ORF">KPL71_026847</name>
</gene>
<proteinExistence type="predicted"/>
<keyword evidence="2" id="KW-1185">Reference proteome</keyword>